<dbReference type="KEGG" id="nre:BES08_07315"/>
<dbReference type="RefSeq" id="WP_069707990.1">
    <property type="nucleotide sequence ID" value="NZ_CP017075.1"/>
</dbReference>
<dbReference type="GO" id="GO:0019068">
    <property type="term" value="P:virion assembly"/>
    <property type="evidence" value="ECO:0007669"/>
    <property type="project" value="InterPro"/>
</dbReference>
<name>A0A1D8A396_9SPHN</name>
<dbReference type="EMBL" id="CP017075">
    <property type="protein sequence ID" value="AOR76579.1"/>
    <property type="molecule type" value="Genomic_DNA"/>
</dbReference>
<dbReference type="AlphaFoldDB" id="A0A1D8A396"/>
<proteinExistence type="predicted"/>
<organism evidence="1 2">
    <name type="scientific">Novosphingobium resinovorum</name>
    <dbReference type="NCBI Taxonomy" id="158500"/>
    <lineage>
        <taxon>Bacteria</taxon>
        <taxon>Pseudomonadati</taxon>
        <taxon>Pseudomonadota</taxon>
        <taxon>Alphaproteobacteria</taxon>
        <taxon>Sphingomonadales</taxon>
        <taxon>Sphingomonadaceae</taxon>
        <taxon>Novosphingobium</taxon>
    </lineage>
</organism>
<dbReference type="Proteomes" id="UP000094626">
    <property type="component" value="Chromosome"/>
</dbReference>
<gene>
    <name evidence="1" type="ORF">BES08_07315</name>
</gene>
<dbReference type="GO" id="GO:0005198">
    <property type="term" value="F:structural molecule activity"/>
    <property type="evidence" value="ECO:0007669"/>
    <property type="project" value="InterPro"/>
</dbReference>
<evidence type="ECO:0000313" key="1">
    <source>
        <dbReference type="EMBL" id="AOR76579.1"/>
    </source>
</evidence>
<dbReference type="InterPro" id="IPR006429">
    <property type="entry name" value="Phage_lambda_portal"/>
</dbReference>
<dbReference type="Pfam" id="PF05136">
    <property type="entry name" value="Phage_portal_2"/>
    <property type="match status" value="1"/>
</dbReference>
<dbReference type="NCBIfam" id="TIGR01539">
    <property type="entry name" value="portal_lambda"/>
    <property type="match status" value="1"/>
</dbReference>
<accession>A0A1D8A396</accession>
<evidence type="ECO:0000313" key="2">
    <source>
        <dbReference type="Proteomes" id="UP000094626"/>
    </source>
</evidence>
<reference evidence="2" key="1">
    <citation type="journal article" date="2017" name="J. Biotechnol.">
        <title>Complete genome sequence of Novosphingobium resinovorum SA1, a versatile xenobiotic-degrading bacterium capable of utilizing sulfanilic acid.</title>
        <authorList>
            <person name="Hegedus B."/>
            <person name="Kos P.B."/>
            <person name="Balint B."/>
            <person name="Maroti G."/>
            <person name="Gan H.M."/>
            <person name="Perei K."/>
            <person name="Rakhely G."/>
        </authorList>
    </citation>
    <scope>NUCLEOTIDE SEQUENCE [LARGE SCALE GENOMIC DNA]</scope>
    <source>
        <strain evidence="2">SA1</strain>
    </source>
</reference>
<sequence length="571" mass="63239">MSDEFTDLLAREVAAPPAKALVPAVAGGEVALGAFEGADRFNSTIALWDSPLKSADLEILPEKTTVDGRARDMLRNDAFVQGGANLHKDNIVGSHYLLNCRPATRVLLGKDDDLWEEEFQEEVEAKWELYSDSPENWIDAARTNNFTSLVRMAVGIHLMGGEVLAAAEWTTDDGSPYSTAIQMVDLDRLSDPKDMTGWRWIQSPDQRAGVRYNRRGAPVSYFVRSAHPNDYGPVDFAPPKWDEIDRTKPWGRLQMIHLFEQVRPEQTRGITEMAAALKAMKITHTWRDITVQHAVTQAMYAAAITSELPTADILQRMGGDSPEAAQAAIAAYAQGYMGAVGQYVGKGGIAIDGVKVPRLFPGEKFELKSAAGNGPLGSQFEQSLLRYMAAAIGVSYEQLSRDYTNTNYSSARASMAETWKFMQARKKLIADRFATIIFRLWLEEAINAGDIESAKRFRIYNPPRPGQRYGRLNSNFDALSRCDWVGASRGQIDELKETQAAVLRINNGLSTAEDELARLGKDWRKVYRQLKREMALREALGLQFMATDPATMAAMNALSATPSDEGDSPRG</sequence>
<keyword evidence="2" id="KW-1185">Reference proteome</keyword>
<protein>
    <submittedName>
        <fullName evidence="1">Phage portal protein</fullName>
    </submittedName>
</protein>